<organism evidence="6 7">
    <name type="scientific">Lactarius akahatsu</name>
    <dbReference type="NCBI Taxonomy" id="416441"/>
    <lineage>
        <taxon>Eukaryota</taxon>
        <taxon>Fungi</taxon>
        <taxon>Dikarya</taxon>
        <taxon>Basidiomycota</taxon>
        <taxon>Agaricomycotina</taxon>
        <taxon>Agaricomycetes</taxon>
        <taxon>Russulales</taxon>
        <taxon>Russulaceae</taxon>
        <taxon>Lactarius</taxon>
    </lineage>
</organism>
<evidence type="ECO:0000256" key="3">
    <source>
        <dbReference type="ARBA" id="ARBA00022801"/>
    </source>
</evidence>
<evidence type="ECO:0008006" key="8">
    <source>
        <dbReference type="Google" id="ProtNLM"/>
    </source>
</evidence>
<feature type="region of interest" description="Disordered" evidence="5">
    <location>
        <begin position="236"/>
        <end position="269"/>
    </location>
</feature>
<dbReference type="PANTHER" id="PTHR42978">
    <property type="entry name" value="QUORUM-QUENCHING LACTONASE YTNP-RELATED-RELATED"/>
    <property type="match status" value="1"/>
</dbReference>
<keyword evidence="7" id="KW-1185">Reference proteome</keyword>
<accession>A0AAD4QB40</accession>
<dbReference type="PANTHER" id="PTHR42978:SF5">
    <property type="entry name" value="METALLO-BETA-LACTAMASE DOMAIN-CONTAINING PROTEIN"/>
    <property type="match status" value="1"/>
</dbReference>
<name>A0AAD4QB40_9AGAM</name>
<dbReference type="SUPFAM" id="SSF56281">
    <property type="entry name" value="Metallo-hydrolase/oxidoreductase"/>
    <property type="match status" value="1"/>
</dbReference>
<dbReference type="InterPro" id="IPR036866">
    <property type="entry name" value="RibonucZ/Hydroxyglut_hydro"/>
</dbReference>
<evidence type="ECO:0000256" key="2">
    <source>
        <dbReference type="ARBA" id="ARBA00022723"/>
    </source>
</evidence>
<keyword evidence="2" id="KW-0479">Metal-binding</keyword>
<dbReference type="EMBL" id="JAKELL010000023">
    <property type="protein sequence ID" value="KAH8992209.1"/>
    <property type="molecule type" value="Genomic_DNA"/>
</dbReference>
<gene>
    <name evidence="6" type="ORF">EDB92DRAFT_1858625</name>
</gene>
<proteinExistence type="inferred from homology"/>
<protein>
    <recommendedName>
        <fullName evidence="8">Metallo-beta-lactamase domain-containing protein</fullName>
    </recommendedName>
</protein>
<reference evidence="6" key="1">
    <citation type="submission" date="2022-01" db="EMBL/GenBank/DDBJ databases">
        <title>Comparative genomics reveals a dynamic genome evolution in the ectomycorrhizal milk-cap (Lactarius) mushrooms.</title>
        <authorList>
            <consortium name="DOE Joint Genome Institute"/>
            <person name="Lebreton A."/>
            <person name="Tang N."/>
            <person name="Kuo A."/>
            <person name="LaButti K."/>
            <person name="Drula E."/>
            <person name="Barry K."/>
            <person name="Clum A."/>
            <person name="Lipzen A."/>
            <person name="Mousain D."/>
            <person name="Ng V."/>
            <person name="Wang R."/>
            <person name="Wang X."/>
            <person name="Dai Y."/>
            <person name="Henrissat B."/>
            <person name="Grigoriev I.V."/>
            <person name="Guerin-Laguette A."/>
            <person name="Yu F."/>
            <person name="Martin F.M."/>
        </authorList>
    </citation>
    <scope>NUCLEOTIDE SEQUENCE</scope>
    <source>
        <strain evidence="6">QP</strain>
    </source>
</reference>
<dbReference type="AlphaFoldDB" id="A0AAD4QB40"/>
<comment type="caution">
    <text evidence="6">The sequence shown here is derived from an EMBL/GenBank/DDBJ whole genome shotgun (WGS) entry which is preliminary data.</text>
</comment>
<sequence length="363" mass="39374">MSEVTSPLPLPAFKGSTVRVSVMNTGYLVTPSTIFVQSPRPGHDTADVPIYSFLVENERVGKKVLFELGIMKAWKEKLPHLVSAVQSFSGTVNVTEDVPDKLNAASVSLSSIDSAIWSHHHPVHTGDLSLFPTSTSLVVGPGFKSNPSTYPGKPLGPNAETLHEAFEGREVIELDFSSSASTLEIVGLRAIDWFDDGSFYLLEAPGHTANHIMALARTSADKFVLLAGAAAHHGGEIRPTPLTPLPDTISPSPFEPPTSASSCPSSLFQSIHPSPESFRTTPFYEASAHHIDDPVTRIATLDAVKAFDASPDVLVILSHDASLLEVLEFFPKADLAGWEKQPSRKDMGRWRFLKDFRKGVLKE</sequence>
<dbReference type="GO" id="GO:0046872">
    <property type="term" value="F:metal ion binding"/>
    <property type="evidence" value="ECO:0007669"/>
    <property type="project" value="UniProtKB-KW"/>
</dbReference>
<dbReference type="Proteomes" id="UP001201163">
    <property type="component" value="Unassembled WGS sequence"/>
</dbReference>
<dbReference type="InterPro" id="IPR051013">
    <property type="entry name" value="MBL_superfamily_lactonases"/>
</dbReference>
<dbReference type="CDD" id="cd07730">
    <property type="entry name" value="metallo-hydrolase-like_MBL-fold"/>
    <property type="match status" value="1"/>
</dbReference>
<keyword evidence="3" id="KW-0378">Hydrolase</keyword>
<evidence type="ECO:0000313" key="7">
    <source>
        <dbReference type="Proteomes" id="UP001201163"/>
    </source>
</evidence>
<evidence type="ECO:0000256" key="4">
    <source>
        <dbReference type="ARBA" id="ARBA00022833"/>
    </source>
</evidence>
<evidence type="ECO:0000256" key="5">
    <source>
        <dbReference type="SAM" id="MobiDB-lite"/>
    </source>
</evidence>
<feature type="compositionally biased region" description="Polar residues" evidence="5">
    <location>
        <begin position="258"/>
        <end position="269"/>
    </location>
</feature>
<evidence type="ECO:0000256" key="1">
    <source>
        <dbReference type="ARBA" id="ARBA00007749"/>
    </source>
</evidence>
<keyword evidence="4" id="KW-0862">Zinc</keyword>
<evidence type="ECO:0000313" key="6">
    <source>
        <dbReference type="EMBL" id="KAH8992209.1"/>
    </source>
</evidence>
<comment type="similarity">
    <text evidence="1">Belongs to the metallo-beta-lactamase superfamily.</text>
</comment>
<dbReference type="GO" id="GO:0016787">
    <property type="term" value="F:hydrolase activity"/>
    <property type="evidence" value="ECO:0007669"/>
    <property type="project" value="UniProtKB-KW"/>
</dbReference>
<dbReference type="Gene3D" id="3.60.15.10">
    <property type="entry name" value="Ribonuclease Z/Hydroxyacylglutathione hydrolase-like"/>
    <property type="match status" value="1"/>
</dbReference>